<dbReference type="Proteomes" id="UP001189429">
    <property type="component" value="Unassembled WGS sequence"/>
</dbReference>
<organism evidence="1 2">
    <name type="scientific">Prorocentrum cordatum</name>
    <dbReference type="NCBI Taxonomy" id="2364126"/>
    <lineage>
        <taxon>Eukaryota</taxon>
        <taxon>Sar</taxon>
        <taxon>Alveolata</taxon>
        <taxon>Dinophyceae</taxon>
        <taxon>Prorocentrales</taxon>
        <taxon>Prorocentraceae</taxon>
        <taxon>Prorocentrum</taxon>
    </lineage>
</organism>
<evidence type="ECO:0000313" key="1">
    <source>
        <dbReference type="EMBL" id="CAK0897728.1"/>
    </source>
</evidence>
<evidence type="ECO:0000313" key="2">
    <source>
        <dbReference type="Proteomes" id="UP001189429"/>
    </source>
</evidence>
<dbReference type="EMBL" id="CAUYUJ010020375">
    <property type="protein sequence ID" value="CAK0897728.1"/>
    <property type="molecule type" value="Genomic_DNA"/>
</dbReference>
<proteinExistence type="predicted"/>
<protein>
    <recommendedName>
        <fullName evidence="3">Type II protein arginine methyltransferase</fullName>
    </recommendedName>
</protein>
<evidence type="ECO:0008006" key="3">
    <source>
        <dbReference type="Google" id="ProtNLM"/>
    </source>
</evidence>
<keyword evidence="2" id="KW-1185">Reference proteome</keyword>
<reference evidence="1" key="1">
    <citation type="submission" date="2023-10" db="EMBL/GenBank/DDBJ databases">
        <authorList>
            <person name="Chen Y."/>
            <person name="Shah S."/>
            <person name="Dougan E. K."/>
            <person name="Thang M."/>
            <person name="Chan C."/>
        </authorList>
    </citation>
    <scope>NUCLEOTIDE SEQUENCE [LARGE SCALE GENOMIC DNA]</scope>
</reference>
<gene>
    <name evidence="1" type="ORF">PCOR1329_LOCUS75812</name>
</gene>
<dbReference type="InterPro" id="IPR029063">
    <property type="entry name" value="SAM-dependent_MTases_sf"/>
</dbReference>
<dbReference type="SUPFAM" id="SSF53335">
    <property type="entry name" value="S-adenosyl-L-methionine-dependent methyltransferases"/>
    <property type="match status" value="1"/>
</dbReference>
<sequence length="867" mass="95534">MITLADFSAHCRVPYPDLRLKAVSGRVLRAMGAQAVRKENGFHIGEPGWVNFTSGGFHLSYFMRPDEIVEKVRSFAHTEFNRFPFTTMAWHLENARSCTFSVAWVHVQAEYVPREQIRYPRVPWFAVEHPDRAPRFYAYGRQEPRAPGGESAVAGAERLAVCICGQIRGQSHWAALGPAERWASGAGMEADVFVVVPAEDCRLAERDSAMRQGRWRVRCVPDAPLSPHEQRFVEEGPEVDFIGLDHRRAHVLQYRLVHECMHLIRERVEAGAEYGWILRKRSDVFLRSMPPLGSLREHAVYTAYRDKDLHLSGLNDKLLLARPGQMSHVFAFYDVMIDPSAWPALRMICSTATFSRTLSRYHVSKLANITGPAESILQSFLMVRGVPVRAHKELRYDRPSGDKLPEVNSRHELVGPTGIFGAVPNPDAQSNVYPRDIYFLAPLLSLLMHDQNLNMNGEPIVVMDCGCGTGFLVKELNAWHVSAFGIEGNAAAFWATIGPMALVADLTQSLDAVPVIATTVGALRTRSRDQPLVNEASASLTVTLNLAEDDSEFEPSRADWVLCIDVGSYVPVELLQPFLANVVGYADRGVVLRWGAGPNWIPVESLERPLGRLGLRRDRAMERHFSLFSGLLGPSRGPVFVYTREGVLPSGVVPWLSEGGPQPRTVEHTWAKTLTSADTFEPNRDAPHFTPGEEVWIDGEVEMAVSYLRFWRALLRPWEAAEVLAPLRLPAGAAVGGGWPGGRRAWGSLTWEALAAASWDLAEPLQLLLSRQPGLLDGLASAEDVAWLAERRGVAARASGAAPAPVGAASERRSLLALDVANGLSAGRSMGMALGAGTGATTAAARRPLGLHRQTWLHRLASRFDSG</sequence>
<accession>A0ABN9XID9</accession>
<name>A0ABN9XID9_9DINO</name>
<comment type="caution">
    <text evidence="1">The sequence shown here is derived from an EMBL/GenBank/DDBJ whole genome shotgun (WGS) entry which is preliminary data.</text>
</comment>